<dbReference type="eggNOG" id="COG2508">
    <property type="taxonomic scope" value="Bacteria"/>
</dbReference>
<dbReference type="Pfam" id="PF13556">
    <property type="entry name" value="HTH_30"/>
    <property type="match status" value="1"/>
</dbReference>
<evidence type="ECO:0000313" key="3">
    <source>
        <dbReference type="EMBL" id="AII05453.1"/>
    </source>
</evidence>
<dbReference type="Proteomes" id="UP000028488">
    <property type="component" value="Chromosome"/>
</dbReference>
<name>A0A076EJS6_RHOOP</name>
<dbReference type="PANTHER" id="PTHR33744:SF1">
    <property type="entry name" value="DNA-BINDING TRANSCRIPTIONAL ACTIVATOR ADER"/>
    <property type="match status" value="1"/>
</dbReference>
<dbReference type="AlphaFoldDB" id="A0A076EJS6"/>
<feature type="domain" description="Purine catabolism PurC-like" evidence="1">
    <location>
        <begin position="8"/>
        <end position="125"/>
    </location>
</feature>
<dbReference type="Gene3D" id="1.10.10.2840">
    <property type="entry name" value="PucR C-terminal helix-turn-helix domain"/>
    <property type="match status" value="1"/>
</dbReference>
<feature type="domain" description="PucR C-terminal helix-turn-helix" evidence="2">
    <location>
        <begin position="447"/>
        <end position="504"/>
    </location>
</feature>
<evidence type="ECO:0000259" key="1">
    <source>
        <dbReference type="Pfam" id="PF07905"/>
    </source>
</evidence>
<proteinExistence type="predicted"/>
<evidence type="ECO:0000259" key="2">
    <source>
        <dbReference type="Pfam" id="PF13556"/>
    </source>
</evidence>
<dbReference type="RefSeq" id="WP_037243719.1">
    <property type="nucleotide sequence ID" value="NZ_CP008947.1"/>
</dbReference>
<dbReference type="Pfam" id="PF07905">
    <property type="entry name" value="PucR"/>
    <property type="match status" value="1"/>
</dbReference>
<dbReference type="InterPro" id="IPR042070">
    <property type="entry name" value="PucR_C-HTH_sf"/>
</dbReference>
<protein>
    <submittedName>
        <fullName evidence="3">PucR family transcriptional regulator</fullName>
    </submittedName>
</protein>
<reference evidence="3 4" key="1">
    <citation type="submission" date="2014-07" db="EMBL/GenBank/DDBJ databases">
        <title>Genome Sequence of Rhodococcus opacus Strain R7, a Biodegrader of Mono- and Polycyclic Aromatic Hydrocarbons.</title>
        <authorList>
            <person name="Di Gennaro P."/>
            <person name="Zampolli J."/>
            <person name="Presti I."/>
            <person name="Cappelletti M."/>
            <person name="D'Ursi P."/>
            <person name="Orro A."/>
            <person name="Mezzelani A."/>
            <person name="Milanesi L."/>
        </authorList>
    </citation>
    <scope>NUCLEOTIDE SEQUENCE [LARGE SCALE GENOMIC DNA]</scope>
    <source>
        <strain evidence="3 4">R7</strain>
    </source>
</reference>
<accession>A0A076EJS6</accession>
<gene>
    <name evidence="3" type="ORF">EP51_12800</name>
</gene>
<dbReference type="InterPro" id="IPR051448">
    <property type="entry name" value="CdaR-like_regulators"/>
</dbReference>
<dbReference type="PANTHER" id="PTHR33744">
    <property type="entry name" value="CARBOHYDRATE DIACID REGULATOR"/>
    <property type="match status" value="1"/>
</dbReference>
<dbReference type="InterPro" id="IPR025736">
    <property type="entry name" value="PucR_C-HTH_dom"/>
</dbReference>
<dbReference type="EMBL" id="CP008947">
    <property type="protein sequence ID" value="AII05453.1"/>
    <property type="molecule type" value="Genomic_DNA"/>
</dbReference>
<dbReference type="InterPro" id="IPR012914">
    <property type="entry name" value="PucR_dom"/>
</dbReference>
<evidence type="ECO:0000313" key="4">
    <source>
        <dbReference type="Proteomes" id="UP000028488"/>
    </source>
</evidence>
<sequence>MTVAVRWMLSQPDLALELKGGAAGLGNEITFAHTTELQDPFRWLSGGELLLTTGIRLPLTAADRARYLRGLGEAGVAAVGFGTGLSHPEVPEDLVAVADEIGLPLLEVPLPTPFAAVVKRVMNRLAEQEYEAVLRASRAQPRMTRAVIQGGTGATVRELAVATSATVLLLDLSGRVLESHPAQPAEDVLGELREVLEAGTGGASSSVSLARSGASITVQQISVGSTPHGHLAVISPTALSHVDQILLGHANSLLALDFEKPVRLRTAQNRLNSHALGLLLTEDRDLAPAWSQIRHAADADGMVRGLTVVAETPALAERVESAVAVAMNKAGRQLFSRRHDTRVTVLLRGTDDVDFARAMLRGLPAPARKAIRAGLSGRREVAGLVAAIEQSQLAASAAEAGAEPLEFAALTGSALLAFSSTREVLNSLADTMIAPIDDYDRTNGTELLGSLRAFLEANGHWESAAAAMGVHRHTLRSRMARIESLIDCRLDVARVRAELLLAIIARQS</sequence>
<organism evidence="3 4">
    <name type="scientific">Rhodococcus opacus</name>
    <name type="common">Nocardia opaca</name>
    <dbReference type="NCBI Taxonomy" id="37919"/>
    <lineage>
        <taxon>Bacteria</taxon>
        <taxon>Bacillati</taxon>
        <taxon>Actinomycetota</taxon>
        <taxon>Actinomycetes</taxon>
        <taxon>Mycobacteriales</taxon>
        <taxon>Nocardiaceae</taxon>
        <taxon>Rhodococcus</taxon>
    </lineage>
</organism>